<organism evidence="1 2">
    <name type="scientific">Nephila pilipes</name>
    <name type="common">Giant wood spider</name>
    <name type="synonym">Nephila maculata</name>
    <dbReference type="NCBI Taxonomy" id="299642"/>
    <lineage>
        <taxon>Eukaryota</taxon>
        <taxon>Metazoa</taxon>
        <taxon>Ecdysozoa</taxon>
        <taxon>Arthropoda</taxon>
        <taxon>Chelicerata</taxon>
        <taxon>Arachnida</taxon>
        <taxon>Araneae</taxon>
        <taxon>Araneomorphae</taxon>
        <taxon>Entelegynae</taxon>
        <taxon>Araneoidea</taxon>
        <taxon>Nephilidae</taxon>
        <taxon>Nephila</taxon>
    </lineage>
</organism>
<dbReference type="EMBL" id="BMAW01009935">
    <property type="protein sequence ID" value="GFT16457.1"/>
    <property type="molecule type" value="Genomic_DNA"/>
</dbReference>
<name>A0A8X6TJA2_NEPPI</name>
<dbReference type="Proteomes" id="UP000887013">
    <property type="component" value="Unassembled WGS sequence"/>
</dbReference>
<reference evidence="1" key="1">
    <citation type="submission" date="2020-08" db="EMBL/GenBank/DDBJ databases">
        <title>Multicomponent nature underlies the extraordinary mechanical properties of spider dragline silk.</title>
        <authorList>
            <person name="Kono N."/>
            <person name="Nakamura H."/>
            <person name="Mori M."/>
            <person name="Yoshida Y."/>
            <person name="Ohtoshi R."/>
            <person name="Malay A.D."/>
            <person name="Moran D.A.P."/>
            <person name="Tomita M."/>
            <person name="Numata K."/>
            <person name="Arakawa K."/>
        </authorList>
    </citation>
    <scope>NUCLEOTIDE SEQUENCE</scope>
</reference>
<accession>A0A8X6TJA2</accession>
<proteinExistence type="predicted"/>
<protein>
    <submittedName>
        <fullName evidence="1">Uncharacterized protein</fullName>
    </submittedName>
</protein>
<dbReference type="AlphaFoldDB" id="A0A8X6TJA2"/>
<evidence type="ECO:0000313" key="2">
    <source>
        <dbReference type="Proteomes" id="UP000887013"/>
    </source>
</evidence>
<keyword evidence="2" id="KW-1185">Reference proteome</keyword>
<sequence>MNGSGGEGEICGRSGVGFARRFPSPPGRKECGGARLRELSFSPGLIAVVAPHDRSRVGSTTHGFYQVPGLVSGIGRNARLPEPPLMIGARIIRMLVGYLTCDQDLPLTGCWCFRSMIVDQGNRLLSHLTLDNADRIYLHKIKWFPI</sequence>
<gene>
    <name evidence="1" type="ORF">NPIL_354421</name>
</gene>
<evidence type="ECO:0000313" key="1">
    <source>
        <dbReference type="EMBL" id="GFT16457.1"/>
    </source>
</evidence>
<comment type="caution">
    <text evidence="1">The sequence shown here is derived from an EMBL/GenBank/DDBJ whole genome shotgun (WGS) entry which is preliminary data.</text>
</comment>